<feature type="domain" description="DUF8128" evidence="1">
    <location>
        <begin position="194"/>
        <end position="448"/>
    </location>
</feature>
<evidence type="ECO:0000259" key="1">
    <source>
        <dbReference type="Pfam" id="PF26449"/>
    </source>
</evidence>
<dbReference type="Gene3D" id="3.40.50.300">
    <property type="entry name" value="P-loop containing nucleotide triphosphate hydrolases"/>
    <property type="match status" value="2"/>
</dbReference>
<proteinExistence type="predicted"/>
<dbReference type="EMBL" id="PFER01000018">
    <property type="protein sequence ID" value="PJE73700.1"/>
    <property type="molecule type" value="Genomic_DNA"/>
</dbReference>
<dbReference type="InterPro" id="IPR058441">
    <property type="entry name" value="DUF8128"/>
</dbReference>
<reference evidence="3" key="1">
    <citation type="submission" date="2017-09" db="EMBL/GenBank/DDBJ databases">
        <title>Depth-based differentiation of microbial function through sediment-hosted aquifers and enrichment of novel symbionts in the deep terrestrial subsurface.</title>
        <authorList>
            <person name="Probst A.J."/>
            <person name="Ladd B."/>
            <person name="Jarett J.K."/>
            <person name="Geller-Mcgrath D.E."/>
            <person name="Sieber C.M.K."/>
            <person name="Emerson J.B."/>
            <person name="Anantharaman K."/>
            <person name="Thomas B.C."/>
            <person name="Malmstrom R."/>
            <person name="Stieglmeier M."/>
            <person name="Klingl A."/>
            <person name="Woyke T."/>
            <person name="Ryan C.M."/>
            <person name="Banfield J.F."/>
        </authorList>
    </citation>
    <scope>NUCLEOTIDE SEQUENCE [LARGE SCALE GENOMIC DNA]</scope>
</reference>
<accession>A0A2M8LAR0</accession>
<dbReference type="SUPFAM" id="SSF52540">
    <property type="entry name" value="P-loop containing nucleoside triphosphate hydrolases"/>
    <property type="match status" value="1"/>
</dbReference>
<gene>
    <name evidence="2" type="ORF">COV02_01135</name>
</gene>
<dbReference type="InterPro" id="IPR051162">
    <property type="entry name" value="T4SS_component"/>
</dbReference>
<name>A0A2M8LAR0_9BACT</name>
<protein>
    <recommendedName>
        <fullName evidence="1">DUF8128 domain-containing protein</fullName>
    </recommendedName>
</protein>
<evidence type="ECO:0000313" key="2">
    <source>
        <dbReference type="EMBL" id="PJE73700.1"/>
    </source>
</evidence>
<dbReference type="Pfam" id="PF02534">
    <property type="entry name" value="T4SS-DNA_transf"/>
    <property type="match status" value="1"/>
</dbReference>
<dbReference type="GO" id="GO:0016020">
    <property type="term" value="C:membrane"/>
    <property type="evidence" value="ECO:0007669"/>
    <property type="project" value="InterPro"/>
</dbReference>
<dbReference type="PANTHER" id="PTHR30121">
    <property type="entry name" value="UNCHARACTERIZED PROTEIN YJGR-RELATED"/>
    <property type="match status" value="1"/>
</dbReference>
<comment type="caution">
    <text evidence="2">The sequence shown here is derived from an EMBL/GenBank/DDBJ whole genome shotgun (WGS) entry which is preliminary data.</text>
</comment>
<dbReference type="Proteomes" id="UP000230959">
    <property type="component" value="Unassembled WGS sequence"/>
</dbReference>
<evidence type="ECO:0000313" key="3">
    <source>
        <dbReference type="Proteomes" id="UP000230959"/>
    </source>
</evidence>
<dbReference type="PANTHER" id="PTHR30121:SF11">
    <property type="entry name" value="AAA+ ATPASE DOMAIN-CONTAINING PROTEIN"/>
    <property type="match status" value="1"/>
</dbReference>
<dbReference type="InterPro" id="IPR003688">
    <property type="entry name" value="TraG/VirD4"/>
</dbReference>
<dbReference type="InterPro" id="IPR027417">
    <property type="entry name" value="P-loop_NTPase"/>
</dbReference>
<dbReference type="AlphaFoldDB" id="A0A2M8LAR0"/>
<organism evidence="2 3">
    <name type="scientific">Candidatus Terrybacteria bacterium CG10_big_fil_rev_8_21_14_0_10_41_10</name>
    <dbReference type="NCBI Taxonomy" id="1975026"/>
    <lineage>
        <taxon>Bacteria</taxon>
        <taxon>Candidatus Terryibacteriota</taxon>
    </lineage>
</organism>
<dbReference type="Pfam" id="PF26449">
    <property type="entry name" value="DUF8128"/>
    <property type="match status" value="1"/>
</dbReference>
<sequence length="898" mass="101164">MSREDELEYLRKKVKDLELSKPGGDESHHEAVREVVKGYAEEKPDYLLAEKYKMSQDEVFAESERIFGGQDDSSEETHLGHVAQLVSLAREKGVLNAITVAARLDPHLEDDFHDSLVESLHGVLAGAKVGNKKVKRSLEFVLYEISMPSEAPKEMRNGEDDFKKAISAMEQFYAGMSAMNIYYILEIGLPFVGDEVSFYCAVTEENGHIFEKQAQGVFPHLKITRKFGDYNIFKPEGFSLGSVARLKKNPVLPLKNYNDFGIDPMRVVLNAFTKFQKDGEGAALQMVVMPSKNDLSHKVSSVIHEMRKGESFGAAVGNGGGFMGVISDLILGSGKQKSKDALEEKNPADEQTIKLLEFKSSKQISPVNFRLAVSAKESEERARKMLEELEISFAQFAEPMGNSLSFARPKGSKLRKFFHSFSYRMPSKDEEIELNVSELASILHLPFEEDGMVSHQLKQNKAKEHPAPLNLPNRGLMLGKNIYRGEEKPVFIKDEDRRRHFYVIGQTGTGKSVLLKNMIIQDIEAGKGVCFMDPHGQDLQDIFSRIPQHRIDDVIYFDPGNVNRPLGLNMLEYDTRFPEQKTFIVNELLMIFDKLFDMKTSGGPMFEQYFRNSVLLVMDDPASGNTLFEVSRVLSNKDFREFKLSRTSNPIVKSFWRDVADKAGGEASLANMVPYITSKFDNFLSNDIMRPIIGQEKSAFKIRDVMDEGKILLVNLSKGRLGDLNAGLLGLILVGKILMASLSRADISEEDRKDFYLYIDEFQNITTDSISSILSEARKYKLNLIIAHQFISQLKESISKSVFGNVGSMAAFRVGAEDAEFLEKQFSPTFNAHDIMNMDNYNAYLKILIDGQISKPFSVKTTPFEKGDLAYGSGVAEISSLKYGRDRSEVEEEIRKKY</sequence>